<dbReference type="GO" id="GO:0008047">
    <property type="term" value="F:enzyme activator activity"/>
    <property type="evidence" value="ECO:0007669"/>
    <property type="project" value="InterPro"/>
</dbReference>
<keyword evidence="4" id="KW-0507">mRNA processing</keyword>
<evidence type="ECO:0000256" key="5">
    <source>
        <dbReference type="SAM" id="MobiDB-lite"/>
    </source>
</evidence>
<evidence type="ECO:0000256" key="2">
    <source>
        <dbReference type="ARBA" id="ARBA00008778"/>
    </source>
</evidence>
<dbReference type="GO" id="GO:0000290">
    <property type="term" value="P:deadenylation-dependent decapping of nuclear-transcribed mRNA"/>
    <property type="evidence" value="ECO:0007669"/>
    <property type="project" value="InterPro"/>
</dbReference>
<comment type="subcellular location">
    <subcellularLocation>
        <location evidence="1">Cytoplasm</location>
    </subcellularLocation>
</comment>
<gene>
    <name evidence="6" type="ORF">H072_11340</name>
</gene>
<keyword evidence="7" id="KW-1185">Reference proteome</keyword>
<dbReference type="AlphaFoldDB" id="S8B8E5"/>
<dbReference type="HOGENOM" id="CLU_927574_0_0_1"/>
<dbReference type="SUPFAM" id="SSF50729">
    <property type="entry name" value="PH domain-like"/>
    <property type="match status" value="1"/>
</dbReference>
<dbReference type="PANTHER" id="PTHR16290">
    <property type="entry name" value="TRANSCRIPTION FACTOR SMIF DECAPPING ENZYME DCP1"/>
    <property type="match status" value="1"/>
</dbReference>
<dbReference type="STRING" id="1284197.S8B8E5"/>
<feature type="compositionally biased region" description="Polar residues" evidence="5">
    <location>
        <begin position="24"/>
        <end position="37"/>
    </location>
</feature>
<name>S8B8E5_DACHA</name>
<comment type="similarity">
    <text evidence="2">Belongs to the DCP1 family.</text>
</comment>
<evidence type="ECO:0000256" key="3">
    <source>
        <dbReference type="ARBA" id="ARBA00022490"/>
    </source>
</evidence>
<organism evidence="6 7">
    <name type="scientific">Dactylellina haptotyla (strain CBS 200.50)</name>
    <name type="common">Nematode-trapping fungus</name>
    <name type="synonym">Monacrosporium haptotylum</name>
    <dbReference type="NCBI Taxonomy" id="1284197"/>
    <lineage>
        <taxon>Eukaryota</taxon>
        <taxon>Fungi</taxon>
        <taxon>Dikarya</taxon>
        <taxon>Ascomycota</taxon>
        <taxon>Pezizomycotina</taxon>
        <taxon>Orbiliomycetes</taxon>
        <taxon>Orbiliales</taxon>
        <taxon>Orbiliaceae</taxon>
        <taxon>Dactylellina</taxon>
    </lineage>
</organism>
<comment type="caution">
    <text evidence="6">The sequence shown here is derived from an EMBL/GenBank/DDBJ whole genome shotgun (WGS) entry which is preliminary data.</text>
</comment>
<keyword evidence="3" id="KW-0963">Cytoplasm</keyword>
<dbReference type="PANTHER" id="PTHR16290:SF0">
    <property type="entry name" value="DECAPPING PROTEIN 1, ISOFORM A"/>
    <property type="match status" value="1"/>
</dbReference>
<evidence type="ECO:0000256" key="1">
    <source>
        <dbReference type="ARBA" id="ARBA00004496"/>
    </source>
</evidence>
<sequence length="317" mass="34537">MPRRRTDHPTSPPQHSKNSHRRQQSQPHNSSGPSLQQLHAVHDAPASLEQLNALNFPVLQRFVPALQRIVLTTSYCTAYKIANGNWEKLDIEGPLFLLELNPYHPQFFIPGMNPKMIPGMGRFHAFVMNRKGVSNLLIPLPKQSENIDTTNSVLISMLMEWEDCYGLSVFDQEGTSTASESERVGAQVLELVKEMETDDARLVQMIKQQQHMNVQAFGGYAMPPPPPPQQQAPMPVPMPMPLQTPTGYSGSPSFMTPTAENSGIDLMAALGPKLGIMGGGNASGYTSGDGGYTSGASGSVAKGRKISLNELFGKQLG</sequence>
<dbReference type="GO" id="GO:0031087">
    <property type="term" value="P:deadenylation-independent decapping of nuclear-transcribed mRNA"/>
    <property type="evidence" value="ECO:0007669"/>
    <property type="project" value="TreeGrafter"/>
</dbReference>
<dbReference type="GO" id="GO:0003729">
    <property type="term" value="F:mRNA binding"/>
    <property type="evidence" value="ECO:0007669"/>
    <property type="project" value="TreeGrafter"/>
</dbReference>
<evidence type="ECO:0000313" key="7">
    <source>
        <dbReference type="Proteomes" id="UP000015100"/>
    </source>
</evidence>
<dbReference type="OMA" id="WEDCYGL"/>
<feature type="region of interest" description="Disordered" evidence="5">
    <location>
        <begin position="1"/>
        <end position="37"/>
    </location>
</feature>
<evidence type="ECO:0000313" key="6">
    <source>
        <dbReference type="EMBL" id="EPS35288.1"/>
    </source>
</evidence>
<accession>S8B8E5</accession>
<reference evidence="6 7" key="1">
    <citation type="journal article" date="2013" name="PLoS Genet.">
        <title>Genomic mechanisms accounting for the adaptation to parasitism in nematode-trapping fungi.</title>
        <authorList>
            <person name="Meerupati T."/>
            <person name="Andersson K.M."/>
            <person name="Friman E."/>
            <person name="Kumar D."/>
            <person name="Tunlid A."/>
            <person name="Ahren D."/>
        </authorList>
    </citation>
    <scope>NUCLEOTIDE SEQUENCE [LARGE SCALE GENOMIC DNA]</scope>
    <source>
        <strain evidence="6 7">CBS 200.50</strain>
    </source>
</reference>
<dbReference type="InterPro" id="IPR010334">
    <property type="entry name" value="Dcp1"/>
</dbReference>
<dbReference type="Gene3D" id="2.30.29.30">
    <property type="entry name" value="Pleckstrin-homology domain (PH domain)/Phosphotyrosine-binding domain (PTB)"/>
    <property type="match status" value="1"/>
</dbReference>
<dbReference type="GO" id="GO:0000932">
    <property type="term" value="C:P-body"/>
    <property type="evidence" value="ECO:0007669"/>
    <property type="project" value="TreeGrafter"/>
</dbReference>
<dbReference type="GO" id="GO:0006397">
    <property type="term" value="P:mRNA processing"/>
    <property type="evidence" value="ECO:0007669"/>
    <property type="project" value="UniProtKB-KW"/>
</dbReference>
<dbReference type="Proteomes" id="UP000015100">
    <property type="component" value="Unassembled WGS sequence"/>
</dbReference>
<evidence type="ECO:0000256" key="4">
    <source>
        <dbReference type="ARBA" id="ARBA00022664"/>
    </source>
</evidence>
<protein>
    <submittedName>
        <fullName evidence="6">Uncharacterized protein</fullName>
    </submittedName>
</protein>
<proteinExistence type="inferred from homology"/>
<dbReference type="EMBL" id="AQGS01001196">
    <property type="protein sequence ID" value="EPS35288.1"/>
    <property type="molecule type" value="Genomic_DNA"/>
</dbReference>
<dbReference type="InterPro" id="IPR011993">
    <property type="entry name" value="PH-like_dom_sf"/>
</dbReference>
<dbReference type="OrthoDB" id="440673at2759"/>
<reference evidence="7" key="2">
    <citation type="submission" date="2013-04" db="EMBL/GenBank/DDBJ databases">
        <title>Genomic mechanisms accounting for the adaptation to parasitism in nematode-trapping fungi.</title>
        <authorList>
            <person name="Ahren D.G."/>
        </authorList>
    </citation>
    <scope>NUCLEOTIDE SEQUENCE [LARGE SCALE GENOMIC DNA]</scope>
    <source>
        <strain evidence="7">CBS 200.50</strain>
    </source>
</reference>
<dbReference type="Pfam" id="PF06058">
    <property type="entry name" value="DCP1"/>
    <property type="match status" value="1"/>
</dbReference>